<gene>
    <name evidence="3" type="ORF">cyc_02658</name>
</gene>
<proteinExistence type="predicted"/>
<feature type="region of interest" description="Disordered" evidence="1">
    <location>
        <begin position="418"/>
        <end position="444"/>
    </location>
</feature>
<evidence type="ECO:0000256" key="1">
    <source>
        <dbReference type="SAM" id="MobiDB-lite"/>
    </source>
</evidence>
<dbReference type="VEuPathDB" id="ToxoDB:cyc_02658"/>
<dbReference type="GO" id="GO:0008081">
    <property type="term" value="F:phosphoric diester hydrolase activity"/>
    <property type="evidence" value="ECO:0007669"/>
    <property type="project" value="InterPro"/>
</dbReference>
<protein>
    <recommendedName>
        <fullName evidence="5">Transmembrane protein</fullName>
    </recommendedName>
</protein>
<feature type="compositionally biased region" description="Basic and acidic residues" evidence="1">
    <location>
        <begin position="418"/>
        <end position="434"/>
    </location>
</feature>
<dbReference type="SUPFAM" id="SSF51695">
    <property type="entry name" value="PLC-like phosphodiesterases"/>
    <property type="match status" value="2"/>
</dbReference>
<dbReference type="PROSITE" id="PS50007">
    <property type="entry name" value="PIPLC_X_DOMAIN"/>
    <property type="match status" value="1"/>
</dbReference>
<dbReference type="PANTHER" id="PTHR13593:SF113">
    <property type="entry name" value="SI:DKEY-266F7.9"/>
    <property type="match status" value="1"/>
</dbReference>
<organism evidence="3 4">
    <name type="scientific">Cyclospora cayetanensis</name>
    <dbReference type="NCBI Taxonomy" id="88456"/>
    <lineage>
        <taxon>Eukaryota</taxon>
        <taxon>Sar</taxon>
        <taxon>Alveolata</taxon>
        <taxon>Apicomplexa</taxon>
        <taxon>Conoidasida</taxon>
        <taxon>Coccidia</taxon>
        <taxon>Eucoccidiorida</taxon>
        <taxon>Eimeriorina</taxon>
        <taxon>Eimeriidae</taxon>
        <taxon>Cyclospora</taxon>
    </lineage>
</organism>
<keyword evidence="2" id="KW-1133">Transmembrane helix</keyword>
<dbReference type="Gene3D" id="3.20.20.190">
    <property type="entry name" value="Phosphatidylinositol (PI) phosphodiesterase"/>
    <property type="match status" value="1"/>
</dbReference>
<feature type="compositionally biased region" description="Basic and acidic residues" evidence="1">
    <location>
        <begin position="289"/>
        <end position="320"/>
    </location>
</feature>
<dbReference type="VEuPathDB" id="ToxoDB:LOC34619483"/>
<feature type="compositionally biased region" description="Basic residues" evidence="1">
    <location>
        <begin position="662"/>
        <end position="675"/>
    </location>
</feature>
<evidence type="ECO:0000313" key="3">
    <source>
        <dbReference type="EMBL" id="OEH77054.1"/>
    </source>
</evidence>
<feature type="region of interest" description="Disordered" evidence="1">
    <location>
        <begin position="593"/>
        <end position="692"/>
    </location>
</feature>
<name>A0A1D3D0T8_9EIME</name>
<feature type="compositionally biased region" description="Basic and acidic residues" evidence="1">
    <location>
        <begin position="196"/>
        <end position="216"/>
    </location>
</feature>
<feature type="region of interest" description="Disordered" evidence="1">
    <location>
        <begin position="271"/>
        <end position="332"/>
    </location>
</feature>
<dbReference type="GO" id="GO:0006629">
    <property type="term" value="P:lipid metabolic process"/>
    <property type="evidence" value="ECO:0007669"/>
    <property type="project" value="InterPro"/>
</dbReference>
<evidence type="ECO:0008006" key="5">
    <source>
        <dbReference type="Google" id="ProtNLM"/>
    </source>
</evidence>
<dbReference type="InterPro" id="IPR017946">
    <property type="entry name" value="PLC-like_Pdiesterase_TIM-brl"/>
</dbReference>
<keyword evidence="2" id="KW-0472">Membrane</keyword>
<keyword evidence="2" id="KW-0812">Transmembrane</keyword>
<feature type="region of interest" description="Disordered" evidence="1">
    <location>
        <begin position="154"/>
        <end position="222"/>
    </location>
</feature>
<feature type="transmembrane region" description="Helical" evidence="2">
    <location>
        <begin position="7"/>
        <end position="37"/>
    </location>
</feature>
<dbReference type="PANTHER" id="PTHR13593">
    <property type="match status" value="1"/>
</dbReference>
<dbReference type="InterPro" id="IPR051057">
    <property type="entry name" value="PI-PLC_domain"/>
</dbReference>
<dbReference type="AlphaFoldDB" id="A0A1D3D0T8"/>
<sequence length="1129" mass="122430">MPPLCSLLLALILLPIALVVFVVLLLLLFLALILAGICGCVGLLLKPLDRDLANYLYHLPYGGMRKAGATVNRAAGGACESKRVPVRYSSGRGEPVVPGTSSTVPRVVAAKTSTATTTTAVEPPAVVSATEPTSLRENLPQGVMKNKHGLHQGVICGEGEDAPSYDPPNEAEASPLVKAETEATSAAPFEASGESGSKRLSPDSDGCRASDEDSSKGTECAGGEAAAAAGVVAGEDTSWWPLWLSDWHVLPLNRLATLILETLVSGSVALEPAGSKRGSPRSSSSKGSSKRDSSVESSLIEKKQRSEQTGDARQGRRSINEEGGGTDSSSEGTVESCCSCCSSNLCTGSDSDGGHALLLSFRSLRRFHSRAQRLQRSRLAHQRLLRKSSTQRTESTISAACSHRKGSSSAIRFFSKDSHRDSSLPNEDQAHADSRNALQPQHPSVTPSLENWMGTLGLEFAPLEQLIIPATHNSASWRVAHLNEQQAYYCRLVQVWQLSIYEQLRRGIRWLDLRCCKSLEAVTVPPRMRRRVRHRKVGIAPLARYVSTHHPPSDVLGSGPSGSRYGSVKNMLEQPPAEASSLDNLKPSERPQALAAVASSRVFSPSCRTPRRDRHQHAGPQRTQKKQLGGEAGEAEELATQQERRNQQISLLVDEEASSQPSHRHHHHHSKRLGHGHSDPASAGTPAAAHRDHALATGARRVAVARELEQAGASKHQAIPYCAHGGVLTVPLMRVLEEVRLFLVAHPTEVVFLSCVPDEGVIGETFCRLKDIPATEVYFCVASSLGDFLGPSLEEGVSLSALVKRGQRVILLWSHQERCLPDDVAFPCEKGPDCPCRTASEGRCCYASLAADWVQRVRPVFSAANRSGDTEGFFPDGHQESLTEGMGVSTASSSGSASTFADSIKASRLGSKAALEATRAIPEATPGFLAGRNMGRNVVTSFVPSPFRAGSSRLFKSYYRTGTLHPEELIVNLLRWTSEEQRTVAVQRRHEARGALTFENNQRRPITFRMLCGEVTAPRKFAELPFIKYWFGQGVAAWKEKPTGIKTAAFEANNLLLNTLLRPLLQQIHDWDATRIHSQSNDDATSTTGTEGARNPLQYINVFSHDFADRRIISMLLRINCALHCNLGE</sequence>
<feature type="region of interest" description="Disordered" evidence="1">
    <location>
        <begin position="548"/>
        <end position="569"/>
    </location>
</feature>
<reference evidence="3 4" key="1">
    <citation type="journal article" date="2016" name="BMC Genomics">
        <title>Comparative genomics reveals Cyclospora cayetanensis possesses coccidia-like metabolism and invasion components but unique surface antigens.</title>
        <authorList>
            <person name="Liu S."/>
            <person name="Wang L."/>
            <person name="Zheng H."/>
            <person name="Xu Z."/>
            <person name="Roellig D.M."/>
            <person name="Li N."/>
            <person name="Frace M.A."/>
            <person name="Tang K."/>
            <person name="Arrowood M.J."/>
            <person name="Moss D.M."/>
            <person name="Zhang L."/>
            <person name="Feng Y."/>
            <person name="Xiao L."/>
        </authorList>
    </citation>
    <scope>NUCLEOTIDE SEQUENCE [LARGE SCALE GENOMIC DNA]</scope>
    <source>
        <strain evidence="3 4">CHN_HEN01</strain>
    </source>
</reference>
<evidence type="ECO:0000256" key="2">
    <source>
        <dbReference type="SAM" id="Phobius"/>
    </source>
</evidence>
<comment type="caution">
    <text evidence="3">The sequence shown here is derived from an EMBL/GenBank/DDBJ whole genome shotgun (WGS) entry which is preliminary data.</text>
</comment>
<feature type="region of interest" description="Disordered" evidence="1">
    <location>
        <begin position="383"/>
        <end position="403"/>
    </location>
</feature>
<dbReference type="InParanoid" id="A0A1D3D0T8"/>
<evidence type="ECO:0000313" key="4">
    <source>
        <dbReference type="Proteomes" id="UP000095192"/>
    </source>
</evidence>
<accession>A0A1D3D0T8</accession>
<feature type="compositionally biased region" description="Polar residues" evidence="1">
    <location>
        <begin position="387"/>
        <end position="399"/>
    </location>
</feature>
<feature type="compositionally biased region" description="Low complexity" evidence="1">
    <location>
        <begin position="275"/>
        <end position="287"/>
    </location>
</feature>
<keyword evidence="4" id="KW-1185">Reference proteome</keyword>
<dbReference type="EMBL" id="JROU02001230">
    <property type="protein sequence ID" value="OEH77054.1"/>
    <property type="molecule type" value="Genomic_DNA"/>
</dbReference>
<dbReference type="Proteomes" id="UP000095192">
    <property type="component" value="Unassembled WGS sequence"/>
</dbReference>